<dbReference type="Proteomes" id="UP001203284">
    <property type="component" value="Unassembled WGS sequence"/>
</dbReference>
<keyword evidence="3" id="KW-0408">Iron</keyword>
<gene>
    <name evidence="6" type="ORF">MWN34_07240</name>
</gene>
<proteinExistence type="inferred from homology"/>
<comment type="caution">
    <text evidence="6">The sequence shown here is derived from an EMBL/GenBank/DDBJ whole genome shotgun (WGS) entry which is preliminary data.</text>
</comment>
<dbReference type="SUPFAM" id="SSF56300">
    <property type="entry name" value="Metallo-dependent phosphatases"/>
    <property type="match status" value="1"/>
</dbReference>
<name>A0ABT0D9S6_9HYPH</name>
<dbReference type="Gene3D" id="3.30.750.180">
    <property type="entry name" value="GpdQ, beta-strand dimerisation domain"/>
    <property type="match status" value="1"/>
</dbReference>
<evidence type="ECO:0000256" key="4">
    <source>
        <dbReference type="ARBA" id="ARBA00025742"/>
    </source>
</evidence>
<evidence type="ECO:0000313" key="6">
    <source>
        <dbReference type="EMBL" id="MCK0196706.1"/>
    </source>
</evidence>
<evidence type="ECO:0000259" key="5">
    <source>
        <dbReference type="Pfam" id="PF00149"/>
    </source>
</evidence>
<keyword evidence="7" id="KW-1185">Reference proteome</keyword>
<comment type="similarity">
    <text evidence="4">Belongs to the cyclic nucleotide phosphodiesterase class-III family.</text>
</comment>
<feature type="domain" description="Calcineurin-like phosphoesterase" evidence="5">
    <location>
        <begin position="1"/>
        <end position="196"/>
    </location>
</feature>
<evidence type="ECO:0000256" key="3">
    <source>
        <dbReference type="ARBA" id="ARBA00023004"/>
    </source>
</evidence>
<sequence>MLIAQLSDPHLRPAGRLYQRLVDSNALFAQAVAQLRTLVPAPDLVLLTGDVVEEGTAEDYAFARTLLAQLPAPLLVLPGNHDARAAFRAAFADHAHLPAQGSLHFAVDHGPLRIVGLDVTVPGEHHGVVDEAAAGWLEATLAAAPERPTLLMMHQPPIRSGISCIDAYRCFGEVRLAAVIARHPQVERVLCGHVHRAMQARFGGTLLMTAPSTCTAIGLRLDTGEEEGVSFLEPPAFLLHRWSAEEGLVTHHVPIGRFPGPLPFF</sequence>
<dbReference type="InterPro" id="IPR042281">
    <property type="entry name" value="GpdQ_beta-strand"/>
</dbReference>
<dbReference type="CDD" id="cd07402">
    <property type="entry name" value="MPP_GpdQ"/>
    <property type="match status" value="1"/>
</dbReference>
<dbReference type="PANTHER" id="PTHR42988">
    <property type="entry name" value="PHOSPHOHYDROLASE"/>
    <property type="match status" value="1"/>
</dbReference>
<dbReference type="InterPro" id="IPR026575">
    <property type="entry name" value="GpdQ/CpdA-like"/>
</dbReference>
<evidence type="ECO:0000313" key="7">
    <source>
        <dbReference type="Proteomes" id="UP001203284"/>
    </source>
</evidence>
<keyword evidence="1" id="KW-0479">Metal-binding</keyword>
<protein>
    <submittedName>
        <fullName evidence="6">Phosphodiesterase</fullName>
    </submittedName>
</protein>
<keyword evidence="2" id="KW-0378">Hydrolase</keyword>
<evidence type="ECO:0000256" key="2">
    <source>
        <dbReference type="ARBA" id="ARBA00022801"/>
    </source>
</evidence>
<dbReference type="Gene3D" id="3.60.21.40">
    <property type="entry name" value="GpdQ, catalytic alpha/beta sandwich domain"/>
    <property type="match status" value="1"/>
</dbReference>
<reference evidence="6 7" key="1">
    <citation type="submission" date="2022-04" db="EMBL/GenBank/DDBJ databases">
        <authorList>
            <person name="Grouzdev D.S."/>
            <person name="Pantiukh K.S."/>
            <person name="Krutkina M.S."/>
        </authorList>
    </citation>
    <scope>NUCLEOTIDE SEQUENCE [LARGE SCALE GENOMIC DNA]</scope>
    <source>
        <strain evidence="6 7">6x-1</strain>
    </source>
</reference>
<dbReference type="EMBL" id="JALKCH010000004">
    <property type="protein sequence ID" value="MCK0196706.1"/>
    <property type="molecule type" value="Genomic_DNA"/>
</dbReference>
<dbReference type="Pfam" id="PF00149">
    <property type="entry name" value="Metallophos"/>
    <property type="match status" value="1"/>
</dbReference>
<dbReference type="InterPro" id="IPR042283">
    <property type="entry name" value="GpdQ_catalytic"/>
</dbReference>
<dbReference type="PANTHER" id="PTHR42988:SF2">
    <property type="entry name" value="CYCLIC NUCLEOTIDE PHOSPHODIESTERASE CBUA0032-RELATED"/>
    <property type="match status" value="1"/>
</dbReference>
<dbReference type="InterPro" id="IPR004843">
    <property type="entry name" value="Calcineurin-like_PHP"/>
</dbReference>
<dbReference type="RefSeq" id="WP_247028052.1">
    <property type="nucleotide sequence ID" value="NZ_JALKCH010000004.1"/>
</dbReference>
<accession>A0ABT0D9S6</accession>
<dbReference type="InterPro" id="IPR029052">
    <property type="entry name" value="Metallo-depent_PP-like"/>
</dbReference>
<evidence type="ECO:0000256" key="1">
    <source>
        <dbReference type="ARBA" id="ARBA00022723"/>
    </source>
</evidence>
<dbReference type="InterPro" id="IPR050884">
    <property type="entry name" value="CNP_phosphodiesterase-III"/>
</dbReference>
<organism evidence="6 7">
    <name type="scientific">Ancylobacter crimeensis</name>
    <dbReference type="NCBI Taxonomy" id="2579147"/>
    <lineage>
        <taxon>Bacteria</taxon>
        <taxon>Pseudomonadati</taxon>
        <taxon>Pseudomonadota</taxon>
        <taxon>Alphaproteobacteria</taxon>
        <taxon>Hyphomicrobiales</taxon>
        <taxon>Xanthobacteraceae</taxon>
        <taxon>Ancylobacter</taxon>
    </lineage>
</organism>